<dbReference type="GO" id="GO:0004460">
    <property type="term" value="F:L-lactate dehydrogenase (cytochrome) activity"/>
    <property type="evidence" value="ECO:0007669"/>
    <property type="project" value="UniProtKB-EC"/>
</dbReference>
<dbReference type="GO" id="GO:0005758">
    <property type="term" value="C:mitochondrial intermembrane space"/>
    <property type="evidence" value="ECO:0007669"/>
    <property type="project" value="UniProtKB-SubCell"/>
</dbReference>
<evidence type="ECO:0000256" key="13">
    <source>
        <dbReference type="ARBA" id="ARBA00061137"/>
    </source>
</evidence>
<dbReference type="PROSITE" id="PS51349">
    <property type="entry name" value="FMN_HYDROXY_ACID_DH_2"/>
    <property type="match status" value="1"/>
</dbReference>
<dbReference type="InterPro" id="IPR000262">
    <property type="entry name" value="FMN-dep_DH"/>
</dbReference>
<dbReference type="EC" id="1.1.2.3" evidence="15"/>
<evidence type="ECO:0000256" key="6">
    <source>
        <dbReference type="ARBA" id="ARBA00022630"/>
    </source>
</evidence>
<feature type="domain" description="FMN hydroxy acid dehydrogenase" evidence="18">
    <location>
        <begin position="109"/>
        <end position="472"/>
    </location>
</feature>
<feature type="domain" description="Cytochrome b5 heme-binding" evidence="17">
    <location>
        <begin position="1"/>
        <end position="78"/>
    </location>
</feature>
<evidence type="ECO:0000256" key="10">
    <source>
        <dbReference type="ARBA" id="ARBA00023004"/>
    </source>
</evidence>
<comment type="catalytic activity">
    <reaction evidence="12">
        <text>(S)-lactate + 2 Fe(III)-[cytochrome c] = 2 Fe(II)-[cytochrome c] + pyruvate + 2 H(+)</text>
        <dbReference type="Rhea" id="RHEA:19909"/>
        <dbReference type="Rhea" id="RHEA-COMP:10350"/>
        <dbReference type="Rhea" id="RHEA-COMP:14399"/>
        <dbReference type="ChEBI" id="CHEBI:15361"/>
        <dbReference type="ChEBI" id="CHEBI:15378"/>
        <dbReference type="ChEBI" id="CHEBI:16651"/>
        <dbReference type="ChEBI" id="CHEBI:29033"/>
        <dbReference type="ChEBI" id="CHEBI:29034"/>
        <dbReference type="EC" id="1.1.2.3"/>
    </reaction>
    <physiologicalReaction direction="left-to-right" evidence="12">
        <dbReference type="Rhea" id="RHEA:19910"/>
    </physiologicalReaction>
</comment>
<keyword evidence="20" id="KW-1185">Reference proteome</keyword>
<dbReference type="InterPro" id="IPR037396">
    <property type="entry name" value="FMN_HAD"/>
</dbReference>
<dbReference type="EMBL" id="CALTRL010001079">
    <property type="protein sequence ID" value="CAH7670868.1"/>
    <property type="molecule type" value="Genomic_DNA"/>
</dbReference>
<dbReference type="SMART" id="SM01117">
    <property type="entry name" value="Cyt-b5"/>
    <property type="match status" value="1"/>
</dbReference>
<comment type="subcellular location">
    <subcellularLocation>
        <location evidence="3">Mitochondrion intermembrane space</location>
    </subcellularLocation>
</comment>
<evidence type="ECO:0000256" key="8">
    <source>
        <dbReference type="ARBA" id="ARBA00022723"/>
    </source>
</evidence>
<evidence type="ECO:0000259" key="17">
    <source>
        <dbReference type="PROSITE" id="PS50255"/>
    </source>
</evidence>
<reference evidence="19" key="1">
    <citation type="submission" date="2022-06" db="EMBL/GenBank/DDBJ databases">
        <authorList>
            <consortium name="SYNGENTA / RWTH Aachen University"/>
        </authorList>
    </citation>
    <scope>NUCLEOTIDE SEQUENCE</scope>
</reference>
<keyword evidence="6" id="KW-0285">Flavoprotein</keyword>
<dbReference type="PROSITE" id="PS00557">
    <property type="entry name" value="FMN_HYDROXY_ACID_DH_1"/>
    <property type="match status" value="1"/>
</dbReference>
<keyword evidence="10" id="KW-0408">Iron</keyword>
<dbReference type="PROSITE" id="PS50255">
    <property type="entry name" value="CYTOCHROME_B5_2"/>
    <property type="match status" value="1"/>
</dbReference>
<dbReference type="Gene3D" id="3.20.20.70">
    <property type="entry name" value="Aldolase class I"/>
    <property type="match status" value="1"/>
</dbReference>
<dbReference type="GO" id="GO:0006089">
    <property type="term" value="P:lactate metabolic process"/>
    <property type="evidence" value="ECO:0007669"/>
    <property type="project" value="TreeGrafter"/>
</dbReference>
<evidence type="ECO:0000256" key="15">
    <source>
        <dbReference type="ARBA" id="ARBA00066458"/>
    </source>
</evidence>
<keyword evidence="9" id="KW-0560">Oxidoreductase</keyword>
<organism evidence="19 20">
    <name type="scientific">Phakopsora pachyrhizi</name>
    <name type="common">Asian soybean rust disease fungus</name>
    <dbReference type="NCBI Taxonomy" id="170000"/>
    <lineage>
        <taxon>Eukaryota</taxon>
        <taxon>Fungi</taxon>
        <taxon>Dikarya</taxon>
        <taxon>Basidiomycota</taxon>
        <taxon>Pucciniomycotina</taxon>
        <taxon>Pucciniomycetes</taxon>
        <taxon>Pucciniales</taxon>
        <taxon>Phakopsoraceae</taxon>
        <taxon>Phakopsora</taxon>
    </lineage>
</organism>
<keyword evidence="8" id="KW-0479">Metal-binding</keyword>
<dbReference type="Pfam" id="PF01070">
    <property type="entry name" value="FMN_dh"/>
    <property type="match status" value="1"/>
</dbReference>
<evidence type="ECO:0000313" key="19">
    <source>
        <dbReference type="EMBL" id="CAH7670868.1"/>
    </source>
</evidence>
<dbReference type="InterPro" id="IPR001199">
    <property type="entry name" value="Cyt_B5-like_heme/steroid-bd"/>
</dbReference>
<evidence type="ECO:0000256" key="7">
    <source>
        <dbReference type="ARBA" id="ARBA00022643"/>
    </source>
</evidence>
<name>A0AAV0AR27_PHAPC</name>
<dbReference type="InterPro" id="IPR013785">
    <property type="entry name" value="Aldolase_TIM"/>
</dbReference>
<evidence type="ECO:0000256" key="2">
    <source>
        <dbReference type="ARBA" id="ARBA00001970"/>
    </source>
</evidence>
<evidence type="ECO:0000256" key="11">
    <source>
        <dbReference type="ARBA" id="ARBA00023128"/>
    </source>
</evidence>
<protein>
    <recommendedName>
        <fullName evidence="16">L-lactate dehydrogenase (cytochrome)</fullName>
        <ecNumber evidence="15">1.1.2.3</ecNumber>
    </recommendedName>
</protein>
<dbReference type="CDD" id="cd02922">
    <property type="entry name" value="FCB2_FMN"/>
    <property type="match status" value="1"/>
</dbReference>
<dbReference type="PANTHER" id="PTHR10578">
    <property type="entry name" value="S -2-HYDROXY-ACID OXIDASE-RELATED"/>
    <property type="match status" value="1"/>
</dbReference>
<dbReference type="SUPFAM" id="SSF51395">
    <property type="entry name" value="FMN-linked oxidoreductases"/>
    <property type="match status" value="1"/>
</dbReference>
<evidence type="ECO:0000256" key="12">
    <source>
        <dbReference type="ARBA" id="ARBA00052399"/>
    </source>
</evidence>
<proteinExistence type="inferred from homology"/>
<evidence type="ECO:0000256" key="5">
    <source>
        <dbReference type="ARBA" id="ARBA00022617"/>
    </source>
</evidence>
<dbReference type="InterPro" id="IPR037458">
    <property type="entry name" value="L-MDH/L-LDH_FMN-bd"/>
</dbReference>
<dbReference type="InterPro" id="IPR036400">
    <property type="entry name" value="Cyt_B5-like_heme/steroid_sf"/>
</dbReference>
<dbReference type="Gene3D" id="3.10.120.10">
    <property type="entry name" value="Cytochrome b5-like heme/steroid binding domain"/>
    <property type="match status" value="1"/>
</dbReference>
<accession>A0AAV0AR27</accession>
<keyword evidence="11" id="KW-0496">Mitochondrion</keyword>
<evidence type="ECO:0000256" key="4">
    <source>
        <dbReference type="ARBA" id="ARBA00011881"/>
    </source>
</evidence>
<evidence type="ECO:0000256" key="1">
    <source>
        <dbReference type="ARBA" id="ARBA00001917"/>
    </source>
</evidence>
<gene>
    <name evidence="19" type="ORF">PPACK8108_LOCUS5612</name>
</gene>
<comment type="caution">
    <text evidence="19">The sequence shown here is derived from an EMBL/GenBank/DDBJ whole genome shotgun (WGS) entry which is preliminary data.</text>
</comment>
<dbReference type="Pfam" id="PF00173">
    <property type="entry name" value="Cyt-b5"/>
    <property type="match status" value="1"/>
</dbReference>
<evidence type="ECO:0000256" key="14">
    <source>
        <dbReference type="ARBA" id="ARBA00061589"/>
    </source>
</evidence>
<comment type="cofactor">
    <cofactor evidence="1">
        <name>FMN</name>
        <dbReference type="ChEBI" id="CHEBI:58210"/>
    </cofactor>
</comment>
<dbReference type="PANTHER" id="PTHR10578:SF148">
    <property type="entry name" value="L-LACTATE DEHYDROGENASE (CYTOCHROME)"/>
    <property type="match status" value="1"/>
</dbReference>
<sequence length="501" mass="56689">MKELSASQVREHSSRSSCWIVIHGTVYDVTDFIPEHPVKYPIFISKDGINQNEEYDPIHPPGTIETYLPTEKHLGRVKPSELSLLKIPKRVFKSNILNDRDPETDPDPPALSTCLSLYDFESIAKGRLSDQAWAYYSSGSDDEISMRENRLAFQRLWFRPRVLRDVKHIDYSTVLLGQRTSFPVYITATALGKLGHPDGEKNLTWAAGSEDMIQMVPTLASCSFEELVSERREGQTQWLQLYVNSDRSRTESIVRKAESSGIKALFITVDAPQLGRREKDMRLKFETLGSDVQGNESGIDKSQGAARAISSFIDPSLSWKDIEWFKSITKMPIILKGVQTWEDAVLAREHGLDGVVLSNHGGRQLDYARSGIEVLVEVVDQLKRRKLWDPDRFEVFVDGGVRRSVDVLKALCLGAKAVGIGRPFLYAYSVYGHLGVIRAIQILKDELEMDMRLIGARNLNELRPDMIDLSNLKNRVTGLLTDHKFQENYESLPLIKGKPKL</sequence>
<keyword evidence="5" id="KW-0349">Heme</keyword>
<dbReference type="FunFam" id="3.20.20.70:FF:000062">
    <property type="entry name" value="Cytochrome b2, mitochondrial, putative"/>
    <property type="match status" value="1"/>
</dbReference>
<dbReference type="InterPro" id="IPR008259">
    <property type="entry name" value="FMN_hydac_DH_AS"/>
</dbReference>
<dbReference type="SUPFAM" id="SSF55856">
    <property type="entry name" value="Cytochrome b5-like heme/steroid binding domain"/>
    <property type="match status" value="1"/>
</dbReference>
<comment type="similarity">
    <text evidence="13">In the C-terminal section; belongs to the FMN-dependent alpha-hydroxy acid dehydrogenase family.</text>
</comment>
<keyword evidence="7" id="KW-0288">FMN</keyword>
<comment type="similarity">
    <text evidence="14">In the N-terminal section; belongs to the cytochrome b5 family.</text>
</comment>
<comment type="cofactor">
    <cofactor evidence="2">
        <name>heme b</name>
        <dbReference type="ChEBI" id="CHEBI:60344"/>
    </cofactor>
</comment>
<evidence type="ECO:0000313" key="20">
    <source>
        <dbReference type="Proteomes" id="UP001153365"/>
    </source>
</evidence>
<dbReference type="AlphaFoldDB" id="A0AAV0AR27"/>
<dbReference type="Proteomes" id="UP001153365">
    <property type="component" value="Unassembled WGS sequence"/>
</dbReference>
<evidence type="ECO:0000256" key="3">
    <source>
        <dbReference type="ARBA" id="ARBA00004569"/>
    </source>
</evidence>
<evidence type="ECO:0000256" key="9">
    <source>
        <dbReference type="ARBA" id="ARBA00023002"/>
    </source>
</evidence>
<comment type="subunit">
    <text evidence="4">Homotetramer.</text>
</comment>
<evidence type="ECO:0000259" key="18">
    <source>
        <dbReference type="PROSITE" id="PS51349"/>
    </source>
</evidence>
<evidence type="ECO:0000256" key="16">
    <source>
        <dbReference type="ARBA" id="ARBA00068515"/>
    </source>
</evidence>
<dbReference type="GO" id="GO:0046872">
    <property type="term" value="F:metal ion binding"/>
    <property type="evidence" value="ECO:0007669"/>
    <property type="project" value="UniProtKB-KW"/>
</dbReference>